<evidence type="ECO:0000256" key="2">
    <source>
        <dbReference type="SAM" id="Phobius"/>
    </source>
</evidence>
<evidence type="ECO:0000256" key="3">
    <source>
        <dbReference type="SAM" id="SignalP"/>
    </source>
</evidence>
<dbReference type="EMBL" id="JAULSU010000004">
    <property type="protein sequence ID" value="KAK0620113.1"/>
    <property type="molecule type" value="Genomic_DNA"/>
</dbReference>
<keyword evidence="2" id="KW-0812">Transmembrane</keyword>
<accession>A0AA39WR75</accession>
<evidence type="ECO:0000313" key="5">
    <source>
        <dbReference type="Proteomes" id="UP001175000"/>
    </source>
</evidence>
<keyword evidence="5" id="KW-1185">Reference proteome</keyword>
<sequence length="357" mass="37595">MKSSTAAVRLGAIILSLSQSGRALPGSEIFAKRDDPVCSRYCAVDAAVDEWYWVKRVPNEKINTFTAYYRVIYSNTISHTNITSTVWNDIPKTGGPLIQTDLNKRNVQTITYTGTDGSGTPKAVAFPTKFYDWGNSYAVSSQYPPAPTDGSSCMTLSTRIPITNNPQPTGTLAIQAGFASTELGWEYHLIRKVQAQEDFLLDVLPSQVPDLTLTSCEWAPILPSRTTIASHTPVSTGSVTPAGTKFDDPWIAVPGEDELVPFGSNDEIPKPKSQPAPAEGNKQPAPVENKPAPVGNTDSSSSAGSGGNGGAGGKSGSGVTAAKPSIVTAGSQSFITALTPISAMTLLVLFVSAVALI</sequence>
<evidence type="ECO:0000313" key="4">
    <source>
        <dbReference type="EMBL" id="KAK0620113.1"/>
    </source>
</evidence>
<keyword evidence="2" id="KW-0472">Membrane</keyword>
<comment type="caution">
    <text evidence="4">The sequence shown here is derived from an EMBL/GenBank/DDBJ whole genome shotgun (WGS) entry which is preliminary data.</text>
</comment>
<reference evidence="4" key="1">
    <citation type="submission" date="2023-06" db="EMBL/GenBank/DDBJ databases">
        <title>Genome-scale phylogeny and comparative genomics of the fungal order Sordariales.</title>
        <authorList>
            <consortium name="Lawrence Berkeley National Laboratory"/>
            <person name="Hensen N."/>
            <person name="Bonometti L."/>
            <person name="Westerberg I."/>
            <person name="Brannstrom I.O."/>
            <person name="Guillou S."/>
            <person name="Cros-Aarteil S."/>
            <person name="Calhoun S."/>
            <person name="Haridas S."/>
            <person name="Kuo A."/>
            <person name="Mondo S."/>
            <person name="Pangilinan J."/>
            <person name="Riley R."/>
            <person name="Labutti K."/>
            <person name="Andreopoulos B."/>
            <person name="Lipzen A."/>
            <person name="Chen C."/>
            <person name="Yanf M."/>
            <person name="Daum C."/>
            <person name="Ng V."/>
            <person name="Clum A."/>
            <person name="Steindorff A."/>
            <person name="Ohm R."/>
            <person name="Martin F."/>
            <person name="Silar P."/>
            <person name="Natvig D."/>
            <person name="Lalanne C."/>
            <person name="Gautier V."/>
            <person name="Ament-Velasquez S.L."/>
            <person name="Kruys A."/>
            <person name="Hutchinson M.I."/>
            <person name="Powell A.J."/>
            <person name="Barry K."/>
            <person name="Miller A.N."/>
            <person name="Grigoriev I.V."/>
            <person name="Debuchy R."/>
            <person name="Gladieux P."/>
            <person name="Thoren M.H."/>
            <person name="Johannesson H."/>
        </authorList>
    </citation>
    <scope>NUCLEOTIDE SEQUENCE</scope>
    <source>
        <strain evidence="4">CBS 606.72</strain>
    </source>
</reference>
<feature type="region of interest" description="Disordered" evidence="1">
    <location>
        <begin position="228"/>
        <end position="320"/>
    </location>
</feature>
<evidence type="ECO:0000256" key="1">
    <source>
        <dbReference type="SAM" id="MobiDB-lite"/>
    </source>
</evidence>
<proteinExistence type="predicted"/>
<keyword evidence="2" id="KW-1133">Transmembrane helix</keyword>
<feature type="chain" id="PRO_5041415011" evidence="3">
    <location>
        <begin position="24"/>
        <end position="357"/>
    </location>
</feature>
<feature type="transmembrane region" description="Helical" evidence="2">
    <location>
        <begin position="334"/>
        <end position="356"/>
    </location>
</feature>
<keyword evidence="3" id="KW-0732">Signal</keyword>
<gene>
    <name evidence="4" type="ORF">B0T14DRAFT_586177</name>
</gene>
<dbReference type="AlphaFoldDB" id="A0AA39WR75"/>
<name>A0AA39WR75_9PEZI</name>
<feature type="compositionally biased region" description="Gly residues" evidence="1">
    <location>
        <begin position="304"/>
        <end position="316"/>
    </location>
</feature>
<organism evidence="4 5">
    <name type="scientific">Immersiella caudata</name>
    <dbReference type="NCBI Taxonomy" id="314043"/>
    <lineage>
        <taxon>Eukaryota</taxon>
        <taxon>Fungi</taxon>
        <taxon>Dikarya</taxon>
        <taxon>Ascomycota</taxon>
        <taxon>Pezizomycotina</taxon>
        <taxon>Sordariomycetes</taxon>
        <taxon>Sordariomycetidae</taxon>
        <taxon>Sordariales</taxon>
        <taxon>Lasiosphaeriaceae</taxon>
        <taxon>Immersiella</taxon>
    </lineage>
</organism>
<feature type="compositionally biased region" description="Polar residues" evidence="1">
    <location>
        <begin position="228"/>
        <end position="241"/>
    </location>
</feature>
<protein>
    <submittedName>
        <fullName evidence="4">Uncharacterized protein</fullName>
    </submittedName>
</protein>
<feature type="signal peptide" evidence="3">
    <location>
        <begin position="1"/>
        <end position="23"/>
    </location>
</feature>
<dbReference type="Proteomes" id="UP001175000">
    <property type="component" value="Unassembled WGS sequence"/>
</dbReference>